<gene>
    <name evidence="6" type="ORF">A1O9_10992</name>
</gene>
<keyword evidence="2 5" id="KW-0812">Transmembrane</keyword>
<dbReference type="InterPro" id="IPR007568">
    <property type="entry name" value="RTA1"/>
</dbReference>
<feature type="transmembrane region" description="Helical" evidence="5">
    <location>
        <begin position="25"/>
        <end position="48"/>
    </location>
</feature>
<evidence type="ECO:0000313" key="6">
    <source>
        <dbReference type="EMBL" id="KEF53084.1"/>
    </source>
</evidence>
<dbReference type="GeneID" id="25285893"/>
<feature type="transmembrane region" description="Helical" evidence="5">
    <location>
        <begin position="151"/>
        <end position="171"/>
    </location>
</feature>
<proteinExistence type="predicted"/>
<feature type="transmembrane region" description="Helical" evidence="5">
    <location>
        <begin position="106"/>
        <end position="130"/>
    </location>
</feature>
<comment type="caution">
    <text evidence="6">The sequence shown here is derived from an EMBL/GenBank/DDBJ whole genome shotgun (WGS) entry which is preliminary data.</text>
</comment>
<organism evidence="6 7">
    <name type="scientific">Exophiala aquamarina CBS 119918</name>
    <dbReference type="NCBI Taxonomy" id="1182545"/>
    <lineage>
        <taxon>Eukaryota</taxon>
        <taxon>Fungi</taxon>
        <taxon>Dikarya</taxon>
        <taxon>Ascomycota</taxon>
        <taxon>Pezizomycotina</taxon>
        <taxon>Eurotiomycetes</taxon>
        <taxon>Chaetothyriomycetidae</taxon>
        <taxon>Chaetothyriales</taxon>
        <taxon>Herpotrichiellaceae</taxon>
        <taxon>Exophiala</taxon>
    </lineage>
</organism>
<dbReference type="Proteomes" id="UP000027920">
    <property type="component" value="Unassembled WGS sequence"/>
</dbReference>
<evidence type="ECO:0008006" key="8">
    <source>
        <dbReference type="Google" id="ProtNLM"/>
    </source>
</evidence>
<evidence type="ECO:0000256" key="4">
    <source>
        <dbReference type="ARBA" id="ARBA00023136"/>
    </source>
</evidence>
<accession>A0A072NYX2</accession>
<dbReference type="AlphaFoldDB" id="A0A072NYX2"/>
<evidence type="ECO:0000256" key="1">
    <source>
        <dbReference type="ARBA" id="ARBA00004141"/>
    </source>
</evidence>
<evidence type="ECO:0000256" key="5">
    <source>
        <dbReference type="SAM" id="Phobius"/>
    </source>
</evidence>
<dbReference type="Pfam" id="PF04479">
    <property type="entry name" value="RTA1"/>
    <property type="match status" value="1"/>
</dbReference>
<dbReference type="RefSeq" id="XP_013255674.1">
    <property type="nucleotide sequence ID" value="XM_013400220.1"/>
</dbReference>
<keyword evidence="4 5" id="KW-0472">Membrane</keyword>
<dbReference type="VEuPathDB" id="FungiDB:A1O9_10992"/>
<dbReference type="PANTHER" id="PTHR31465:SF15">
    <property type="entry name" value="LIPID TRANSPORTER ATNI-RELATED"/>
    <property type="match status" value="1"/>
</dbReference>
<comment type="subcellular location">
    <subcellularLocation>
        <location evidence="1">Membrane</location>
        <topology evidence="1">Multi-pass membrane protein</topology>
    </subcellularLocation>
</comment>
<feature type="transmembrane region" description="Helical" evidence="5">
    <location>
        <begin position="60"/>
        <end position="86"/>
    </location>
</feature>
<reference evidence="6 7" key="1">
    <citation type="submission" date="2013-03" db="EMBL/GenBank/DDBJ databases">
        <title>The Genome Sequence of Exophiala aquamarina CBS 119918.</title>
        <authorList>
            <consortium name="The Broad Institute Genomics Platform"/>
            <person name="Cuomo C."/>
            <person name="de Hoog S."/>
            <person name="Gorbushina A."/>
            <person name="Walker B."/>
            <person name="Young S.K."/>
            <person name="Zeng Q."/>
            <person name="Gargeya S."/>
            <person name="Fitzgerald M."/>
            <person name="Haas B."/>
            <person name="Abouelleil A."/>
            <person name="Allen A.W."/>
            <person name="Alvarado L."/>
            <person name="Arachchi H.M."/>
            <person name="Berlin A.M."/>
            <person name="Chapman S.B."/>
            <person name="Gainer-Dewar J."/>
            <person name="Goldberg J."/>
            <person name="Griggs A."/>
            <person name="Gujja S."/>
            <person name="Hansen M."/>
            <person name="Howarth C."/>
            <person name="Imamovic A."/>
            <person name="Ireland A."/>
            <person name="Larimer J."/>
            <person name="McCowan C."/>
            <person name="Murphy C."/>
            <person name="Pearson M."/>
            <person name="Poon T.W."/>
            <person name="Priest M."/>
            <person name="Roberts A."/>
            <person name="Saif S."/>
            <person name="Shea T."/>
            <person name="Sisk P."/>
            <person name="Sykes S."/>
            <person name="Wortman J."/>
            <person name="Nusbaum C."/>
            <person name="Birren B."/>
        </authorList>
    </citation>
    <scope>NUCLEOTIDE SEQUENCE [LARGE SCALE GENOMIC DNA]</scope>
    <source>
        <strain evidence="6 7">CBS 119918</strain>
    </source>
</reference>
<dbReference type="GO" id="GO:0016020">
    <property type="term" value="C:membrane"/>
    <property type="evidence" value="ECO:0007669"/>
    <property type="project" value="UniProtKB-SubCell"/>
</dbReference>
<evidence type="ECO:0000313" key="7">
    <source>
        <dbReference type="Proteomes" id="UP000027920"/>
    </source>
</evidence>
<feature type="transmembrane region" description="Helical" evidence="5">
    <location>
        <begin position="191"/>
        <end position="211"/>
    </location>
</feature>
<dbReference type="PANTHER" id="PTHR31465">
    <property type="entry name" value="PROTEIN RTA1-RELATED"/>
    <property type="match status" value="1"/>
</dbReference>
<keyword evidence="7" id="KW-1185">Reference proteome</keyword>
<keyword evidence="3 5" id="KW-1133">Transmembrane helix</keyword>
<dbReference type="EMBL" id="AMGV01000015">
    <property type="protein sequence ID" value="KEF53084.1"/>
    <property type="molecule type" value="Genomic_DNA"/>
</dbReference>
<dbReference type="STRING" id="1182545.A0A072NYX2"/>
<evidence type="ECO:0000256" key="2">
    <source>
        <dbReference type="ARBA" id="ARBA00022692"/>
    </source>
</evidence>
<sequence>MASIWETTAMLFRAVSSKNQQASGIYLVFQIFILLAPLWVNAFAYMTLARMVYFFHPSRMIFRMPAAIISAVFVFFDLAAFVIQLIGGSMAGPGDSPEDQRRAVNIYMAGIGFQQLVIVFFVGLCIVFQFQMAKLETHPGNSSTYRVRTKWFPLLCALYIALSMITVRIVYRLVEFSGGINQGNALTAKEIYFYVLEAAPMLIALSSFALFHPARFMNGPGSDMPGPFTLLKNKLRRWKGKQEILDDGQESDTHELMSKGDLR</sequence>
<name>A0A072NYX2_9EURO</name>
<dbReference type="HOGENOM" id="CLU_033465_3_0_1"/>
<dbReference type="OrthoDB" id="3358017at2759"/>
<evidence type="ECO:0000256" key="3">
    <source>
        <dbReference type="ARBA" id="ARBA00022989"/>
    </source>
</evidence>
<protein>
    <recommendedName>
        <fullName evidence="8">RTA1 domain protein</fullName>
    </recommendedName>
</protein>